<evidence type="ECO:0000313" key="1">
    <source>
        <dbReference type="EMBL" id="KAE8694384.1"/>
    </source>
</evidence>
<dbReference type="PANTHER" id="PTHR36795">
    <property type="entry name" value="OS01G0938400 PROTEIN"/>
    <property type="match status" value="1"/>
</dbReference>
<comment type="caution">
    <text evidence="1">The sequence shown here is derived from an EMBL/GenBank/DDBJ whole genome shotgun (WGS) entry which is preliminary data.</text>
</comment>
<gene>
    <name evidence="1" type="ORF">F3Y22_tig00110783pilonHSYRG00135</name>
</gene>
<dbReference type="PANTHER" id="PTHR36795:SF2">
    <property type="entry name" value="OS01G0938400 PROTEIN"/>
    <property type="match status" value="1"/>
</dbReference>
<organism evidence="1 2">
    <name type="scientific">Hibiscus syriacus</name>
    <name type="common">Rose of Sharon</name>
    <dbReference type="NCBI Taxonomy" id="106335"/>
    <lineage>
        <taxon>Eukaryota</taxon>
        <taxon>Viridiplantae</taxon>
        <taxon>Streptophyta</taxon>
        <taxon>Embryophyta</taxon>
        <taxon>Tracheophyta</taxon>
        <taxon>Spermatophyta</taxon>
        <taxon>Magnoliopsida</taxon>
        <taxon>eudicotyledons</taxon>
        <taxon>Gunneridae</taxon>
        <taxon>Pentapetalae</taxon>
        <taxon>rosids</taxon>
        <taxon>malvids</taxon>
        <taxon>Malvales</taxon>
        <taxon>Malvaceae</taxon>
        <taxon>Malvoideae</taxon>
        <taxon>Hibiscus</taxon>
    </lineage>
</organism>
<sequence length="91" mass="10175">MAEATKGVSQERFRVKVPSLKRYLRKKVKVARVSFGKLVKRLKESQAHFGDLFAGNYMFIQVNPTTMKCCLAKPCQGIALTTLPSSLSRIA</sequence>
<evidence type="ECO:0000313" key="2">
    <source>
        <dbReference type="Proteomes" id="UP000436088"/>
    </source>
</evidence>
<name>A0A6A2ZR32_HIBSY</name>
<dbReference type="Proteomes" id="UP000436088">
    <property type="component" value="Unassembled WGS sequence"/>
</dbReference>
<reference evidence="1" key="1">
    <citation type="submission" date="2019-09" db="EMBL/GenBank/DDBJ databases">
        <title>Draft genome information of white flower Hibiscus syriacus.</title>
        <authorList>
            <person name="Kim Y.-M."/>
        </authorList>
    </citation>
    <scope>NUCLEOTIDE SEQUENCE [LARGE SCALE GENOMIC DNA]</scope>
    <source>
        <strain evidence="1">YM2019G1</strain>
    </source>
</reference>
<proteinExistence type="predicted"/>
<accession>A0A6A2ZR32</accession>
<protein>
    <submittedName>
        <fullName evidence="1">E3 ubiquitin-protein ligase RGLG2-like isoform X1</fullName>
    </submittedName>
</protein>
<keyword evidence="2" id="KW-1185">Reference proteome</keyword>
<dbReference type="AlphaFoldDB" id="A0A6A2ZR32"/>
<dbReference type="EMBL" id="VEPZ02001110">
    <property type="protein sequence ID" value="KAE8694384.1"/>
    <property type="molecule type" value="Genomic_DNA"/>
</dbReference>